<keyword evidence="6" id="KW-1185">Reference proteome</keyword>
<dbReference type="PANTHER" id="PTHR34475">
    <property type="match status" value="1"/>
</dbReference>
<dbReference type="EMBL" id="CP003382">
    <property type="protein sequence ID" value="AFZ68467.1"/>
    <property type="molecule type" value="Genomic_DNA"/>
</dbReference>
<dbReference type="PATRIC" id="fig|937777.3.peg.3033"/>
<name>L0A5K5_DEIPD</name>
<organism evidence="5 6">
    <name type="scientific">Deinococcus peraridilitoris (strain DSM 19664 / LMG 22246 / CIP 109416 / KR-200)</name>
    <dbReference type="NCBI Taxonomy" id="937777"/>
    <lineage>
        <taxon>Bacteria</taxon>
        <taxon>Thermotogati</taxon>
        <taxon>Deinococcota</taxon>
        <taxon>Deinococci</taxon>
        <taxon>Deinococcales</taxon>
        <taxon>Deinococcaceae</taxon>
        <taxon>Deinococcus</taxon>
    </lineage>
</organism>
<gene>
    <name evidence="5" type="ordered locus">Deipe_3017</name>
</gene>
<dbReference type="RefSeq" id="WP_015236768.1">
    <property type="nucleotide sequence ID" value="NC_019793.1"/>
</dbReference>
<proteinExistence type="predicted"/>
<keyword evidence="2" id="KW-0472">Membrane</keyword>
<dbReference type="Pfam" id="PF13413">
    <property type="entry name" value="HTH_25"/>
    <property type="match status" value="1"/>
</dbReference>
<feature type="transmembrane region" description="Helical" evidence="2">
    <location>
        <begin position="98"/>
        <end position="125"/>
    </location>
</feature>
<dbReference type="KEGG" id="dpd:Deipe_3017"/>
<dbReference type="AlphaFoldDB" id="L0A5K5"/>
<dbReference type="Gene3D" id="1.10.260.40">
    <property type="entry name" value="lambda repressor-like DNA-binding domains"/>
    <property type="match status" value="1"/>
</dbReference>
<dbReference type="Pfam" id="PF08308">
    <property type="entry name" value="PEGA"/>
    <property type="match status" value="1"/>
</dbReference>
<evidence type="ECO:0000313" key="6">
    <source>
        <dbReference type="Proteomes" id="UP000010467"/>
    </source>
</evidence>
<evidence type="ECO:0000256" key="2">
    <source>
        <dbReference type="SAM" id="Phobius"/>
    </source>
</evidence>
<evidence type="ECO:0000259" key="3">
    <source>
        <dbReference type="Pfam" id="PF08308"/>
    </source>
</evidence>
<dbReference type="PANTHER" id="PTHR34475:SF1">
    <property type="entry name" value="CYTOSKELETON PROTEIN RODZ"/>
    <property type="match status" value="1"/>
</dbReference>
<evidence type="ECO:0000256" key="1">
    <source>
        <dbReference type="SAM" id="MobiDB-lite"/>
    </source>
</evidence>
<dbReference type="CDD" id="cd00093">
    <property type="entry name" value="HTH_XRE"/>
    <property type="match status" value="1"/>
</dbReference>
<dbReference type="Proteomes" id="UP000010467">
    <property type="component" value="Chromosome"/>
</dbReference>
<evidence type="ECO:0000259" key="4">
    <source>
        <dbReference type="Pfam" id="PF13464"/>
    </source>
</evidence>
<evidence type="ECO:0008006" key="7">
    <source>
        <dbReference type="Google" id="ProtNLM"/>
    </source>
</evidence>
<dbReference type="InterPro" id="IPR010982">
    <property type="entry name" value="Lambda_DNA-bd_dom_sf"/>
</dbReference>
<dbReference type="Pfam" id="PF13464">
    <property type="entry name" value="RodZ_C"/>
    <property type="match status" value="1"/>
</dbReference>
<dbReference type="InterPro" id="IPR013229">
    <property type="entry name" value="PEGA"/>
</dbReference>
<keyword evidence="2" id="KW-1133">Transmembrane helix</keyword>
<dbReference type="InterPro" id="IPR050400">
    <property type="entry name" value="Bact_Cytoskel_RodZ"/>
</dbReference>
<evidence type="ECO:0000313" key="5">
    <source>
        <dbReference type="EMBL" id="AFZ68467.1"/>
    </source>
</evidence>
<protein>
    <recommendedName>
        <fullName evidence="7">HTH cro/C1-type domain-containing protein</fullName>
    </recommendedName>
</protein>
<sequence>MRHSPFGDSLRQAREEAGRTLPDIAASTKIRAEYLRALEEGDFAVLPERPFARSYLKRYAAELGVDAAPLLAEFDRAVPQRPEISSALRGTQATRRPVVPVGALAAVFSSLVVVGALGWAGYAMWRSSTGVTPPESGATVPLTTERQIRLSVASRPSGARVYLDNRLLGETPVREFPLEARNRGQLRLELSGHKTVRQNVDLGQTRTIQVQLEREDAAQVQVGEGATPGDQVTASSAVTPTPQKALSAPSAPTSTAPAPAVSPAPVAGAASVPASADGGVTLLFRGRSWVRVTSPSGRVLYEGIPQVGAERVFPAGVTVRVGAPTAVQIRQGSAEAAPFGSGASPVTRRFP</sequence>
<accession>L0A5K5</accession>
<dbReference type="STRING" id="937777.Deipe_3017"/>
<feature type="compositionally biased region" description="Polar residues" evidence="1">
    <location>
        <begin position="230"/>
        <end position="244"/>
    </location>
</feature>
<dbReference type="InterPro" id="IPR025194">
    <property type="entry name" value="RodZ-like_C"/>
</dbReference>
<dbReference type="HOGENOM" id="CLU_047530_1_1_0"/>
<feature type="region of interest" description="Disordered" evidence="1">
    <location>
        <begin position="222"/>
        <end position="272"/>
    </location>
</feature>
<dbReference type="eggNOG" id="COG1426">
    <property type="taxonomic scope" value="Bacteria"/>
</dbReference>
<keyword evidence="2" id="KW-0812">Transmembrane</keyword>
<dbReference type="InterPro" id="IPR001387">
    <property type="entry name" value="Cro/C1-type_HTH"/>
</dbReference>
<feature type="compositionally biased region" description="Low complexity" evidence="1">
    <location>
        <begin position="247"/>
        <end position="272"/>
    </location>
</feature>
<dbReference type="GO" id="GO:0003677">
    <property type="term" value="F:DNA binding"/>
    <property type="evidence" value="ECO:0007669"/>
    <property type="project" value="InterPro"/>
</dbReference>
<reference evidence="6" key="1">
    <citation type="submission" date="2012-03" db="EMBL/GenBank/DDBJ databases">
        <title>Complete sequence of chromosome of Deinococcus peraridilitoris DSM 19664.</title>
        <authorList>
            <person name="Lucas S."/>
            <person name="Copeland A."/>
            <person name="Lapidus A."/>
            <person name="Glavina del Rio T."/>
            <person name="Dalin E."/>
            <person name="Tice H."/>
            <person name="Bruce D."/>
            <person name="Goodwin L."/>
            <person name="Pitluck S."/>
            <person name="Peters L."/>
            <person name="Mikhailova N."/>
            <person name="Lu M."/>
            <person name="Kyrpides N."/>
            <person name="Mavromatis K."/>
            <person name="Ivanova N."/>
            <person name="Brettin T."/>
            <person name="Detter J.C."/>
            <person name="Han C."/>
            <person name="Larimer F."/>
            <person name="Land M."/>
            <person name="Hauser L."/>
            <person name="Markowitz V."/>
            <person name="Cheng J.-F."/>
            <person name="Hugenholtz P."/>
            <person name="Woyke T."/>
            <person name="Wu D."/>
            <person name="Pukall R."/>
            <person name="Steenblock K."/>
            <person name="Brambilla E."/>
            <person name="Klenk H.-P."/>
            <person name="Eisen J.A."/>
        </authorList>
    </citation>
    <scope>NUCLEOTIDE SEQUENCE [LARGE SCALE GENOMIC DNA]</scope>
    <source>
        <strain evidence="6">DSM 19664 / LMG 22246 / CIP 109416 / KR-200</strain>
    </source>
</reference>
<dbReference type="SUPFAM" id="SSF47413">
    <property type="entry name" value="lambda repressor-like DNA-binding domains"/>
    <property type="match status" value="1"/>
</dbReference>
<feature type="domain" description="Cytoskeleton protein RodZ-like C-terminal" evidence="4">
    <location>
        <begin position="282"/>
        <end position="347"/>
    </location>
</feature>
<feature type="domain" description="PEGA" evidence="3">
    <location>
        <begin position="149"/>
        <end position="213"/>
    </location>
</feature>